<evidence type="ECO:0000256" key="2">
    <source>
        <dbReference type="HAMAP-Rule" id="MF_00457"/>
    </source>
</evidence>
<evidence type="ECO:0000313" key="4">
    <source>
        <dbReference type="EMBL" id="WQD40296.1"/>
    </source>
</evidence>
<dbReference type="SMART" id="SM00849">
    <property type="entry name" value="Lactamase_B"/>
    <property type="match status" value="1"/>
</dbReference>
<dbReference type="InterPro" id="IPR001279">
    <property type="entry name" value="Metallo-B-lactamas"/>
</dbReference>
<dbReference type="HAMAP" id="MF_00457">
    <property type="entry name" value="UPF0173"/>
    <property type="match status" value="1"/>
</dbReference>
<dbReference type="InterPro" id="IPR022877">
    <property type="entry name" value="UPF0173"/>
</dbReference>
<evidence type="ECO:0000313" key="5">
    <source>
        <dbReference type="Proteomes" id="UP001325680"/>
    </source>
</evidence>
<sequence length="226" mass="24342">MQFTYFGQSSFLVTISGKKLLFDPFISGNPLAQHIDIGKIEADFILVSHGHGDHIADVVPIAKRTGAKIITSPEVAGWLGKQGLENIHELNHGGPVTFEFGKVRAVNAIHSSGLPDGSYGGNPLGFVITSEEINFYFAGDTALTMDMQLIPMFTHLNFAVLPIGGNYTMDAADAIIASDFIKCDEIIGVHYNTFDLIKIDTNAAVAAFTEAGKNLLLPQVGETIEF</sequence>
<reference evidence="4 5" key="1">
    <citation type="submission" date="2023-12" db="EMBL/GenBank/DDBJ databases">
        <title>Genome sequencing and assembly of bacterial species from a model synthetic community.</title>
        <authorList>
            <person name="Hogle S.L."/>
        </authorList>
    </citation>
    <scope>NUCLEOTIDE SEQUENCE [LARGE SCALE GENOMIC DNA]</scope>
    <source>
        <strain evidence="4 5">HAMBI_3031</strain>
    </source>
</reference>
<organism evidence="4 5">
    <name type="scientific">Niabella yanshanensis</name>
    <dbReference type="NCBI Taxonomy" id="577386"/>
    <lineage>
        <taxon>Bacteria</taxon>
        <taxon>Pseudomonadati</taxon>
        <taxon>Bacteroidota</taxon>
        <taxon>Chitinophagia</taxon>
        <taxon>Chitinophagales</taxon>
        <taxon>Chitinophagaceae</taxon>
        <taxon>Niabella</taxon>
    </lineage>
</organism>
<accession>A0ABZ0WAT3</accession>
<dbReference type="NCBIfam" id="NF001911">
    <property type="entry name" value="PRK00685.1"/>
    <property type="match status" value="1"/>
</dbReference>
<keyword evidence="1 2" id="KW-0378">Hydrolase</keyword>
<dbReference type="GO" id="GO:0016787">
    <property type="term" value="F:hydrolase activity"/>
    <property type="evidence" value="ECO:0007669"/>
    <property type="project" value="UniProtKB-KW"/>
</dbReference>
<comment type="similarity">
    <text evidence="2">Belongs to the UPF0173 family.</text>
</comment>
<evidence type="ECO:0000256" key="1">
    <source>
        <dbReference type="ARBA" id="ARBA00022801"/>
    </source>
</evidence>
<dbReference type="Gene3D" id="3.60.15.10">
    <property type="entry name" value="Ribonuclease Z/Hydroxyacylglutathione hydrolase-like"/>
    <property type="match status" value="1"/>
</dbReference>
<proteinExistence type="inferred from homology"/>
<dbReference type="InterPro" id="IPR036866">
    <property type="entry name" value="RibonucZ/Hydroxyglut_hydro"/>
</dbReference>
<dbReference type="SUPFAM" id="SSF56281">
    <property type="entry name" value="Metallo-hydrolase/oxidoreductase"/>
    <property type="match status" value="1"/>
</dbReference>
<dbReference type="InterPro" id="IPR050114">
    <property type="entry name" value="UPF0173_UPF0282_UlaG_hydrolase"/>
</dbReference>
<dbReference type="PANTHER" id="PTHR43546:SF3">
    <property type="entry name" value="UPF0173 METAL-DEPENDENT HYDROLASE MJ1163"/>
    <property type="match status" value="1"/>
</dbReference>
<protein>
    <recommendedName>
        <fullName evidence="2">UPF0173 metal-dependent hydrolase U0035_09085</fullName>
    </recommendedName>
</protein>
<dbReference type="Pfam" id="PF13483">
    <property type="entry name" value="Lactamase_B_3"/>
    <property type="match status" value="1"/>
</dbReference>
<dbReference type="EMBL" id="CP139960">
    <property type="protein sequence ID" value="WQD40296.1"/>
    <property type="molecule type" value="Genomic_DNA"/>
</dbReference>
<dbReference type="Proteomes" id="UP001325680">
    <property type="component" value="Chromosome"/>
</dbReference>
<keyword evidence="5" id="KW-1185">Reference proteome</keyword>
<feature type="domain" description="Metallo-beta-lactamase" evidence="3">
    <location>
        <begin position="7"/>
        <end position="190"/>
    </location>
</feature>
<name>A0ABZ0WAT3_9BACT</name>
<dbReference type="PANTHER" id="PTHR43546">
    <property type="entry name" value="UPF0173 METAL-DEPENDENT HYDROLASE MJ1163-RELATED"/>
    <property type="match status" value="1"/>
</dbReference>
<gene>
    <name evidence="4" type="ORF">U0035_09085</name>
</gene>
<evidence type="ECO:0000259" key="3">
    <source>
        <dbReference type="SMART" id="SM00849"/>
    </source>
</evidence>
<dbReference type="RefSeq" id="WP_114792002.1">
    <property type="nucleotide sequence ID" value="NZ_CP139960.1"/>
</dbReference>